<keyword evidence="5" id="KW-1185">Reference proteome</keyword>
<comment type="caution">
    <text evidence="4">The sequence shown here is derived from an EMBL/GenBank/DDBJ whole genome shotgun (WGS) entry which is preliminary data.</text>
</comment>
<reference evidence="4 5" key="1">
    <citation type="submission" date="2016-07" db="EMBL/GenBank/DDBJ databases">
        <title>Pervasive Adenine N6-methylation of Active Genes in Fungi.</title>
        <authorList>
            <consortium name="DOE Joint Genome Institute"/>
            <person name="Mondo S.J."/>
            <person name="Dannebaum R.O."/>
            <person name="Kuo R.C."/>
            <person name="Labutti K."/>
            <person name="Haridas S."/>
            <person name="Kuo A."/>
            <person name="Salamov A."/>
            <person name="Ahrendt S.R."/>
            <person name="Lipzen A."/>
            <person name="Sullivan W."/>
            <person name="Andreopoulos W.B."/>
            <person name="Clum A."/>
            <person name="Lindquist E."/>
            <person name="Daum C."/>
            <person name="Ramamoorthy G.K."/>
            <person name="Gryganskyi A."/>
            <person name="Culley D."/>
            <person name="Magnuson J.K."/>
            <person name="James T.Y."/>
            <person name="O'Malley M.A."/>
            <person name="Stajich J.E."/>
            <person name="Spatafora J.W."/>
            <person name="Visel A."/>
            <person name="Grigoriev I.V."/>
        </authorList>
    </citation>
    <scope>NUCLEOTIDE SEQUENCE [LARGE SCALE GENOMIC DNA]</scope>
    <source>
        <strain evidence="4 5">JEL800</strain>
    </source>
</reference>
<comment type="similarity">
    <text evidence="1">Belongs to the AVL9 family.</text>
</comment>
<evidence type="ECO:0000313" key="4">
    <source>
        <dbReference type="EMBL" id="ORY53152.1"/>
    </source>
</evidence>
<dbReference type="PROSITE" id="PS50211">
    <property type="entry name" value="DENN"/>
    <property type="match status" value="1"/>
</dbReference>
<dbReference type="AlphaFoldDB" id="A0A1Y2D1J3"/>
<sequence length="623" mass="68625">MSSGVATHRYSISAAEVKAKTKIILHVLCVTFHHRNGPQVEYVTPPFPGHEPLGDSFQPDGSRTAIGLPDEWSFFPFLCLPDGAHASEEEFIYFHLPPVAGWEGYNTTLFGLACFRQIPVADLLVKTPDLTRSTVQKALVVLATEPILGSVRTKLSLVNQAFFGQRDFSKMDIVETLYTSLTMSIHGPISDSTLYSGISLRELVNKFKQKTLQLFKLLFLEKRVLFYGPKVEALSSYQYSLISLMPDLLRHLHDVGAPNLCYAETGCLQPDAEAGDAFRQKLRSLGLPLRIFGEGAFFQPYIPLQQIDVIMAPETKSFLVGTSNSIFLHNKTARIDAIVNCEKGTIEVIDPVLMQAMSLTSADKRFIDGKLNYKLEITKTVTSTWLQEDDPSLNQQIEFEGSDDDIRARFESYLFSFLVSAKLTLDPPEVVATSPDAPTPKPKDYTSDFNSSWVKLWQKTNNFKIWNEHTSGPHISSTGIPGHVKEVPSTLSYMSAQLSQFSWNVMPAPQTVEKALATAESTVKSAVSTVAESQQAKTIQTGATQMFASVSGWMSTKKQTWTSASPKPGDSATNANTSSGDTRVQTDGKVEAGAEGPKSAGSEEPFVEIKATDAVETFEEIKM</sequence>
<name>A0A1Y2D1J3_9FUNG</name>
<dbReference type="PANTHER" id="PTHR31017:SF1">
    <property type="entry name" value="LATE SECRETORY PATHWAY PROTEIN AVL9 HOMOLOG"/>
    <property type="match status" value="1"/>
</dbReference>
<feature type="region of interest" description="Disordered" evidence="2">
    <location>
        <begin position="558"/>
        <end position="611"/>
    </location>
</feature>
<dbReference type="InterPro" id="IPR018307">
    <property type="entry name" value="ABL9/DENND6_dom"/>
</dbReference>
<evidence type="ECO:0000256" key="2">
    <source>
        <dbReference type="SAM" id="MobiDB-lite"/>
    </source>
</evidence>
<dbReference type="EMBL" id="MCGO01000002">
    <property type="protein sequence ID" value="ORY53152.1"/>
    <property type="molecule type" value="Genomic_DNA"/>
</dbReference>
<evidence type="ECO:0000256" key="1">
    <source>
        <dbReference type="ARBA" id="ARBA00038178"/>
    </source>
</evidence>
<feature type="domain" description="UDENN" evidence="3">
    <location>
        <begin position="25"/>
        <end position="477"/>
    </location>
</feature>
<evidence type="ECO:0000313" key="5">
    <source>
        <dbReference type="Proteomes" id="UP000193642"/>
    </source>
</evidence>
<dbReference type="Gene3D" id="3.40.50.11500">
    <property type="match status" value="1"/>
</dbReference>
<feature type="non-terminal residue" evidence="4">
    <location>
        <position position="1"/>
    </location>
</feature>
<organism evidence="4 5">
    <name type="scientific">Rhizoclosmatium globosum</name>
    <dbReference type="NCBI Taxonomy" id="329046"/>
    <lineage>
        <taxon>Eukaryota</taxon>
        <taxon>Fungi</taxon>
        <taxon>Fungi incertae sedis</taxon>
        <taxon>Chytridiomycota</taxon>
        <taxon>Chytridiomycota incertae sedis</taxon>
        <taxon>Chytridiomycetes</taxon>
        <taxon>Chytridiales</taxon>
        <taxon>Chytriomycetaceae</taxon>
        <taxon>Rhizoclosmatium</taxon>
    </lineage>
</organism>
<accession>A0A1Y2D1J3</accession>
<dbReference type="PANTHER" id="PTHR31017">
    <property type="entry name" value="LATE SECRETORY PATHWAY PROTEIN AVL9-RELATED"/>
    <property type="match status" value="1"/>
</dbReference>
<dbReference type="Pfam" id="PF09794">
    <property type="entry name" value="Avl9"/>
    <property type="match status" value="1"/>
</dbReference>
<dbReference type="Proteomes" id="UP000193642">
    <property type="component" value="Unassembled WGS sequence"/>
</dbReference>
<dbReference type="InterPro" id="IPR043153">
    <property type="entry name" value="DENN_C"/>
</dbReference>
<evidence type="ECO:0000259" key="3">
    <source>
        <dbReference type="PROSITE" id="PS50211"/>
    </source>
</evidence>
<feature type="compositionally biased region" description="Polar residues" evidence="2">
    <location>
        <begin position="558"/>
        <end position="583"/>
    </location>
</feature>
<gene>
    <name evidence="4" type="ORF">BCR33DRAFT_815239</name>
</gene>
<protein>
    <recommendedName>
        <fullName evidence="3">UDENN domain-containing protein</fullName>
    </recommendedName>
</protein>
<dbReference type="InterPro" id="IPR051731">
    <property type="entry name" value="DENND11/AVL9_GEFs"/>
</dbReference>
<dbReference type="GO" id="GO:0005737">
    <property type="term" value="C:cytoplasm"/>
    <property type="evidence" value="ECO:0007669"/>
    <property type="project" value="TreeGrafter"/>
</dbReference>
<proteinExistence type="inferred from homology"/>
<dbReference type="InterPro" id="IPR037516">
    <property type="entry name" value="Tripartite_DENN"/>
</dbReference>
<dbReference type="OrthoDB" id="192887at2759"/>